<dbReference type="Proteomes" id="UP001064489">
    <property type="component" value="Chromosome 1"/>
</dbReference>
<dbReference type="CDD" id="cd05233">
    <property type="entry name" value="SDR_c"/>
    <property type="match status" value="1"/>
</dbReference>
<reference evidence="5" key="2">
    <citation type="submission" date="2023-02" db="EMBL/GenBank/DDBJ databases">
        <authorList>
            <person name="Swenson N.G."/>
            <person name="Wegrzyn J.L."/>
            <person name="Mcevoy S.L."/>
        </authorList>
    </citation>
    <scope>NUCLEOTIDE SEQUENCE</scope>
    <source>
        <strain evidence="5">91603</strain>
        <tissue evidence="5">Leaf</tissue>
    </source>
</reference>
<keyword evidence="6" id="KW-1185">Reference proteome</keyword>
<dbReference type="EMBL" id="JAJSOW010000003">
    <property type="protein sequence ID" value="KAI9193874.1"/>
    <property type="molecule type" value="Genomic_DNA"/>
</dbReference>
<feature type="transmembrane region" description="Helical" evidence="4">
    <location>
        <begin position="94"/>
        <end position="115"/>
    </location>
</feature>
<dbReference type="PRINTS" id="PR00081">
    <property type="entry name" value="GDHRDH"/>
</dbReference>
<keyword evidence="4" id="KW-0472">Membrane</keyword>
<sequence>MSVQGSTKGAINQLTRNLACEWAKDNIRCNAIAPWYIKTSMVEQINNVGTNVMKPTLEYNEEGFSFLMATNFESAYHLSLLAHPLLKTSGAASILFMSSVAGVVLVDIGSIYAVTKVYCRRHAAMNQLAKNLACEWARDNIRANSVAPWAIKTPPDELHLSNEKLSEEVRFRTPIGCAGEPKEVSSLVAFLCMPAASYITGQTICVDGGYTVNGFFFPRTSSNNNLVMPSIINFHIYQ</sequence>
<keyword evidence="1" id="KW-0521">NADP</keyword>
<keyword evidence="2" id="KW-0560">Oxidoreductase</keyword>
<evidence type="ECO:0000313" key="5">
    <source>
        <dbReference type="EMBL" id="KAI9193874.1"/>
    </source>
</evidence>
<keyword evidence="4" id="KW-1133">Transmembrane helix</keyword>
<dbReference type="Gene3D" id="3.40.50.720">
    <property type="entry name" value="NAD(P)-binding Rossmann-like Domain"/>
    <property type="match status" value="2"/>
</dbReference>
<dbReference type="PANTHER" id="PTHR42898">
    <property type="entry name" value="TROPINONE REDUCTASE"/>
    <property type="match status" value="1"/>
</dbReference>
<proteinExistence type="inferred from homology"/>
<organism evidence="5 6">
    <name type="scientific">Acer negundo</name>
    <name type="common">Box elder</name>
    <dbReference type="NCBI Taxonomy" id="4023"/>
    <lineage>
        <taxon>Eukaryota</taxon>
        <taxon>Viridiplantae</taxon>
        <taxon>Streptophyta</taxon>
        <taxon>Embryophyta</taxon>
        <taxon>Tracheophyta</taxon>
        <taxon>Spermatophyta</taxon>
        <taxon>Magnoliopsida</taxon>
        <taxon>eudicotyledons</taxon>
        <taxon>Gunneridae</taxon>
        <taxon>Pentapetalae</taxon>
        <taxon>rosids</taxon>
        <taxon>malvids</taxon>
        <taxon>Sapindales</taxon>
        <taxon>Sapindaceae</taxon>
        <taxon>Hippocastanoideae</taxon>
        <taxon>Acereae</taxon>
        <taxon>Acer</taxon>
    </lineage>
</organism>
<dbReference type="AlphaFoldDB" id="A0AAD5JKW5"/>
<dbReference type="InterPro" id="IPR045000">
    <property type="entry name" value="TR"/>
</dbReference>
<reference evidence="5" key="1">
    <citation type="journal article" date="2022" name="Plant J.">
        <title>Strategies of tolerance reflected in two North American maple genomes.</title>
        <authorList>
            <person name="McEvoy S.L."/>
            <person name="Sezen U.U."/>
            <person name="Trouern-Trend A."/>
            <person name="McMahon S.M."/>
            <person name="Schaberg P.G."/>
            <person name="Yang J."/>
            <person name="Wegrzyn J.L."/>
            <person name="Swenson N.G."/>
        </authorList>
    </citation>
    <scope>NUCLEOTIDE SEQUENCE</scope>
    <source>
        <strain evidence="5">91603</strain>
    </source>
</reference>
<evidence type="ECO:0000313" key="6">
    <source>
        <dbReference type="Proteomes" id="UP001064489"/>
    </source>
</evidence>
<keyword evidence="4" id="KW-0812">Transmembrane</keyword>
<accession>A0AAD5JKW5</accession>
<dbReference type="GO" id="GO:0016491">
    <property type="term" value="F:oxidoreductase activity"/>
    <property type="evidence" value="ECO:0007669"/>
    <property type="project" value="UniProtKB-KW"/>
</dbReference>
<dbReference type="InterPro" id="IPR036291">
    <property type="entry name" value="NAD(P)-bd_dom_sf"/>
</dbReference>
<gene>
    <name evidence="5" type="ORF">LWI28_000933</name>
</gene>
<dbReference type="InterPro" id="IPR002347">
    <property type="entry name" value="SDR_fam"/>
</dbReference>
<evidence type="ECO:0000256" key="2">
    <source>
        <dbReference type="ARBA" id="ARBA00023002"/>
    </source>
</evidence>
<protein>
    <submittedName>
        <fullName evidence="5">Uncharacterized protein</fullName>
    </submittedName>
</protein>
<evidence type="ECO:0000256" key="1">
    <source>
        <dbReference type="ARBA" id="ARBA00022857"/>
    </source>
</evidence>
<dbReference type="SUPFAM" id="SSF51735">
    <property type="entry name" value="NAD(P)-binding Rossmann-fold domains"/>
    <property type="match status" value="2"/>
</dbReference>
<evidence type="ECO:0000256" key="3">
    <source>
        <dbReference type="ARBA" id="ARBA00025714"/>
    </source>
</evidence>
<name>A0AAD5JKW5_ACENE</name>
<dbReference type="Pfam" id="PF13561">
    <property type="entry name" value="adh_short_C2"/>
    <property type="match status" value="1"/>
</dbReference>
<comment type="similarity">
    <text evidence="3">Belongs to the short-chain dehydrogenases/reductases (SDR) family. SDR65C subfamily.</text>
</comment>
<dbReference type="PANTHER" id="PTHR42898:SF79">
    <property type="entry name" value="NAD(P)-BINDING ROSSMANN-FOLD PROTEIN"/>
    <property type="match status" value="1"/>
</dbReference>
<comment type="caution">
    <text evidence="5">The sequence shown here is derived from an EMBL/GenBank/DDBJ whole genome shotgun (WGS) entry which is preliminary data.</text>
</comment>
<evidence type="ECO:0000256" key="4">
    <source>
        <dbReference type="SAM" id="Phobius"/>
    </source>
</evidence>